<dbReference type="PRINTS" id="PR00463">
    <property type="entry name" value="EP450I"/>
</dbReference>
<evidence type="ECO:0000256" key="8">
    <source>
        <dbReference type="ARBA" id="ARBA00023004"/>
    </source>
</evidence>
<evidence type="ECO:0000256" key="13">
    <source>
        <dbReference type="SAM" id="Phobius"/>
    </source>
</evidence>
<dbReference type="Proteomes" id="UP000008021">
    <property type="component" value="Chromosome 1"/>
</dbReference>
<name>A0A0E0C4Y3_9ORYZ</name>
<keyword evidence="5 11" id="KW-0479">Metal-binding</keyword>
<feature type="binding site" description="axial binding residue" evidence="11">
    <location>
        <position position="947"/>
    </location>
    <ligand>
        <name>heme</name>
        <dbReference type="ChEBI" id="CHEBI:30413"/>
    </ligand>
    <ligandPart>
        <name>Fe</name>
        <dbReference type="ChEBI" id="CHEBI:18248"/>
    </ligandPart>
</feature>
<dbReference type="InterPro" id="IPR017972">
    <property type="entry name" value="Cyt_P450_CS"/>
</dbReference>
<comment type="subcellular location">
    <subcellularLocation>
        <location evidence="1">Membrane</location>
        <topology evidence="1">Single-pass membrane protein</topology>
    </subcellularLocation>
</comment>
<evidence type="ECO:0000256" key="3">
    <source>
        <dbReference type="ARBA" id="ARBA00022617"/>
    </source>
</evidence>
<evidence type="ECO:0000256" key="1">
    <source>
        <dbReference type="ARBA" id="ARBA00004167"/>
    </source>
</evidence>
<keyword evidence="4 13" id="KW-0812">Transmembrane</keyword>
<evidence type="ECO:0000313" key="15">
    <source>
        <dbReference type="Proteomes" id="UP000008021"/>
    </source>
</evidence>
<evidence type="ECO:0000256" key="5">
    <source>
        <dbReference type="ARBA" id="ARBA00022723"/>
    </source>
</evidence>
<evidence type="ECO:0000256" key="12">
    <source>
        <dbReference type="SAM" id="MobiDB-lite"/>
    </source>
</evidence>
<feature type="transmembrane region" description="Helical" evidence="13">
    <location>
        <begin position="1186"/>
        <end position="1204"/>
    </location>
</feature>
<dbReference type="Gene3D" id="1.10.630.10">
    <property type="entry name" value="Cytochrome P450"/>
    <property type="match status" value="4"/>
</dbReference>
<evidence type="ECO:0000256" key="4">
    <source>
        <dbReference type="ARBA" id="ARBA00022692"/>
    </source>
</evidence>
<dbReference type="GO" id="GO:0004497">
    <property type="term" value="F:monooxygenase activity"/>
    <property type="evidence" value="ECO:0007669"/>
    <property type="project" value="UniProtKB-KW"/>
</dbReference>
<dbReference type="InterPro" id="IPR001128">
    <property type="entry name" value="Cyt_P450"/>
</dbReference>
<sequence>MEEATGMEVGVSLEGKPAAAPWGLLYYGAVPALLVLGALYRAAERCWLGPRRVAGALQAQGLRGTASRFPAGDLPENARRSKEARAKPMPPCHDIVPRDILSNKFGHFEKFTLKSLGKLIALGLASYEGEKWARHRRILNPAFRLEKLKRMLPAFSTCCSEMIDRWDSKLADSDGPFELDIWQEFQNLTGDVISRTAFGSSFMEGRRIFQLQEEQADRIIKAVQYIYIPGYLYFPTENNRRMKENSREIEGLLRGIIEKRSRAVENGELSGDDLLGLMLKSNTDSGEPSNLRMSTEDVIEECKLFYFAGMETTSVLLTWTLVVLSMHPEWQHRAREEVTMILYEVLRLYPPAVTLSRRTFKEVQIGGITYPAGVGLELPIILIHHSTDVWGKDGHEFKPERFAEGISKATKTNQQAFFPFGWGPRICIGQNFAMLEAKMALCVILQNFEFQLSPMYTHAPYASVTLHPQHAMVLGAWLMSPASVPWSLLAYGVLGLVLLWQAGRLLHSLWWRPRRLELALRAQGLRGTRYRFLTGDLGEHGRLNREAWARPLPLRCHDIAPRVAPFLHNAVREHGSACFTWFGPTPKVTITDPDLAKDVLSNKFGHFEKPKFPTLTKLFSDSLANHEGEKWVKHRRILNPAFHLEKLKLMLPAFSACCEELVSKWMESLGSDGSYEVDVWPEMQILTGDVISRTAFGSSYLEGRRIFQLQAEQTERLLKCMQKIVIPGYMSLPTKNNRKMHQIKKETDSILRGLVDKRMQAMKEGECTKDDLLGLLLESNMRHTEEDGQSNHGLTIEEVIEECKLFYFAGMETTSVLLTWTILLLSMHPEWQDRAREEILGLFGKNKPGYEGLSRLKIVTMILYEVLRLYPPAVTFTRKTYKQMEIGGVIYPASVIVELPVLLIHHDPNIWGSDAHEFKPDRFAEGISKASKNPGAFLPFGWGPRICIGQNFALLEAKMALCMILQCFKLELMPSYTHAPYSMVTLRPMHAMVLGAGLRSPASVPWSLLAYGVLGLVLLWQAGRLLHSLWWRSRRLELALRAQGLRGTRYRFLTGDLGEHGRLNREVWARPLPLRCHDIAPRVAPFLHSSVREHGKACFSWFGPIPKVTIANPDLAKDVLSNKFGHLEKHKFQGLTKLLSDGVASHEGEKWVKHRRILNPAFHLEKLKVNHTTQKYRTTQHCTSKLLFFFFFFFFFFCFLYLNIGTCETLQRMLPAFSTCCEELISRWMESLGSDGSYEVDVWPEMQSLTGDVISRTAFGSSYLEGRRIFQLQAEQAERLLKCVQKIIIPGYMSLPTKNNRKMHQIKKEIDSILRSLIGKRIQAMREGESTKDDLLCLLLESNMRHTAEHGQSSQGLTIEEVIEECKLFYFAGMETTSVLLTWTIRASLPPPWSLLAYGLVGPVLLWQAGRLLDRLWWRPRRLERALRAQGLRGTAYRFLLGDLREFGRLNEEAWSSAPLPLGCHDIVPRVTPFVHRNVWENGRPCCFSWFGPIPSVTITDPAQVRDVLSNKLGHFEKPKLPALTKLLADGLTSHDGEKWVKHRRIMNPAFHLEKLKLMLPAFSTCCEELVGKWMDSLGPDGSCELDVWPEMQSLTGDVISRTAFGSSYSEGRRIFQLQTEQAELFIGAIQKIVIPGYMYLPTKKNRRMRRINSEVESILRGIIGKRMQAIAEGESTNDDLLGLLLESNMRHADENGRSSPGMTTEDVIEECKLFYFAGMETTSVLLTWTMVVLSMHPEWQDRAREEVFGLFGRDKPEYEGLSRLKTVTMVLYEVLRLYPPAIVFSRKTYKEMEIGGVVYPSGVILELPVLFIHHDREIWGSDVNEFRPERFAEGISRASNDRGAFLPFGWGPRVCIGQNFALLEAKMALCMILQRFEFELAASYTHAPHTVMTLHPMHGAQMKLRMI</sequence>
<dbReference type="InterPro" id="IPR036396">
    <property type="entry name" value="Cyt_P450_sf"/>
</dbReference>
<evidence type="ECO:0000256" key="10">
    <source>
        <dbReference type="ARBA" id="ARBA00023136"/>
    </source>
</evidence>
<evidence type="ECO:0000256" key="7">
    <source>
        <dbReference type="ARBA" id="ARBA00023002"/>
    </source>
</evidence>
<feature type="transmembrane region" description="Helical" evidence="13">
    <location>
        <begin position="1008"/>
        <end position="1026"/>
    </location>
</feature>
<dbReference type="STRING" id="40149.A0A0E0C4Y3"/>
<organism evidence="14">
    <name type="scientific">Oryza meridionalis</name>
    <dbReference type="NCBI Taxonomy" id="40149"/>
    <lineage>
        <taxon>Eukaryota</taxon>
        <taxon>Viridiplantae</taxon>
        <taxon>Streptophyta</taxon>
        <taxon>Embryophyta</taxon>
        <taxon>Tracheophyta</taxon>
        <taxon>Spermatophyta</taxon>
        <taxon>Magnoliopsida</taxon>
        <taxon>Liliopsida</taxon>
        <taxon>Poales</taxon>
        <taxon>Poaceae</taxon>
        <taxon>BOP clade</taxon>
        <taxon>Oryzoideae</taxon>
        <taxon>Oryzeae</taxon>
        <taxon>Oryzinae</taxon>
        <taxon>Oryza</taxon>
    </lineage>
</organism>
<dbReference type="GO" id="GO:0005506">
    <property type="term" value="F:iron ion binding"/>
    <property type="evidence" value="ECO:0007669"/>
    <property type="project" value="InterPro"/>
</dbReference>
<dbReference type="FunFam" id="1.10.630.10:FF:000029">
    <property type="entry name" value="Cytochrome P450 734A1"/>
    <property type="match status" value="2"/>
</dbReference>
<dbReference type="Pfam" id="PF00067">
    <property type="entry name" value="p450"/>
    <property type="match status" value="5"/>
</dbReference>
<keyword evidence="10 13" id="KW-0472">Membrane</keyword>
<dbReference type="GO" id="GO:0016131">
    <property type="term" value="P:brassinosteroid metabolic process"/>
    <property type="evidence" value="ECO:0007669"/>
    <property type="project" value="UniProtKB-ARBA"/>
</dbReference>
<evidence type="ECO:0000256" key="9">
    <source>
        <dbReference type="ARBA" id="ARBA00023033"/>
    </source>
</evidence>
<keyword evidence="3 11" id="KW-0349">Heme</keyword>
<dbReference type="GO" id="GO:0016705">
    <property type="term" value="F:oxidoreductase activity, acting on paired donors, with incorporation or reduction of molecular oxygen"/>
    <property type="evidence" value="ECO:0007669"/>
    <property type="project" value="InterPro"/>
</dbReference>
<keyword evidence="7" id="KW-0560">Oxidoreductase</keyword>
<keyword evidence="9" id="KW-0503">Monooxygenase</keyword>
<dbReference type="GO" id="GO:0016020">
    <property type="term" value="C:membrane"/>
    <property type="evidence" value="ECO:0007669"/>
    <property type="project" value="UniProtKB-SubCell"/>
</dbReference>
<dbReference type="Gramene" id="OMERI01G21540.2">
    <property type="protein sequence ID" value="OMERI01G21540.2"/>
    <property type="gene ID" value="OMERI01G21540"/>
</dbReference>
<reference evidence="14" key="2">
    <citation type="submission" date="2018-05" db="EMBL/GenBank/DDBJ databases">
        <title>OmerRS3 (Oryza meridionalis Reference Sequence Version 3).</title>
        <authorList>
            <person name="Zhang J."/>
            <person name="Kudrna D."/>
            <person name="Lee S."/>
            <person name="Talag J."/>
            <person name="Welchert J."/>
            <person name="Wing R.A."/>
        </authorList>
    </citation>
    <scope>NUCLEOTIDE SEQUENCE [LARGE SCALE GENOMIC DNA]</scope>
    <source>
        <strain evidence="14">cv. OR44</strain>
    </source>
</reference>
<protein>
    <submittedName>
        <fullName evidence="14">Uncharacterized protein</fullName>
    </submittedName>
</protein>
<dbReference type="SUPFAM" id="SSF48264">
    <property type="entry name" value="Cytochrome P450"/>
    <property type="match status" value="5"/>
</dbReference>
<accession>A0A0E0C4Y3</accession>
<dbReference type="PROSITE" id="PS00086">
    <property type="entry name" value="CYTOCHROME_P450"/>
    <property type="match status" value="3"/>
</dbReference>
<evidence type="ECO:0000256" key="2">
    <source>
        <dbReference type="ARBA" id="ARBA00010617"/>
    </source>
</evidence>
<dbReference type="EnsemblPlants" id="OMERI01G21540.2">
    <property type="protein sequence ID" value="OMERI01G21540.2"/>
    <property type="gene ID" value="OMERI01G21540"/>
</dbReference>
<dbReference type="InterPro" id="IPR002401">
    <property type="entry name" value="Cyt_P450_E_grp-I"/>
</dbReference>
<dbReference type="GO" id="GO:0020037">
    <property type="term" value="F:heme binding"/>
    <property type="evidence" value="ECO:0007669"/>
    <property type="project" value="InterPro"/>
</dbReference>
<dbReference type="PANTHER" id="PTHR24282:SF103">
    <property type="entry name" value="OS01G0627933 PROTEIN"/>
    <property type="match status" value="1"/>
</dbReference>
<dbReference type="PRINTS" id="PR00385">
    <property type="entry name" value="P450"/>
</dbReference>
<evidence type="ECO:0000256" key="11">
    <source>
        <dbReference type="PIRSR" id="PIRSR602401-1"/>
    </source>
</evidence>
<keyword evidence="8 11" id="KW-0408">Iron</keyword>
<keyword evidence="6 13" id="KW-1133">Transmembrane helix</keyword>
<feature type="compositionally biased region" description="Basic and acidic residues" evidence="12">
    <location>
        <begin position="76"/>
        <end position="86"/>
    </location>
</feature>
<dbReference type="Gene3D" id="1.20.120.990">
    <property type="entry name" value="Glycosyltransferase family 88, C-terminal domain"/>
    <property type="match status" value="1"/>
</dbReference>
<feature type="region of interest" description="Disordered" evidence="12">
    <location>
        <begin position="68"/>
        <end position="90"/>
    </location>
</feature>
<reference evidence="14" key="1">
    <citation type="submission" date="2015-04" db="UniProtKB">
        <authorList>
            <consortium name="EnsemblPlants"/>
        </authorList>
    </citation>
    <scope>IDENTIFICATION</scope>
</reference>
<comment type="similarity">
    <text evidence="2">Belongs to the cytochrome P450 family.</text>
</comment>
<dbReference type="PANTHER" id="PTHR24282">
    <property type="entry name" value="CYTOCHROME P450 FAMILY MEMBER"/>
    <property type="match status" value="1"/>
</dbReference>
<proteinExistence type="inferred from homology"/>
<keyword evidence="15" id="KW-1185">Reference proteome</keyword>
<dbReference type="InterPro" id="IPR050665">
    <property type="entry name" value="Cytochrome_P450_Monooxygen"/>
</dbReference>
<evidence type="ECO:0000313" key="14">
    <source>
        <dbReference type="EnsemblPlants" id="OMERI01G21540.2"/>
    </source>
</evidence>
<dbReference type="GO" id="GO:0010268">
    <property type="term" value="P:brassinosteroid homeostasis"/>
    <property type="evidence" value="ECO:0007669"/>
    <property type="project" value="UniProtKB-ARBA"/>
</dbReference>
<evidence type="ECO:0000256" key="6">
    <source>
        <dbReference type="ARBA" id="ARBA00022989"/>
    </source>
</evidence>
<comment type="cofactor">
    <cofactor evidence="11">
        <name>heme</name>
        <dbReference type="ChEBI" id="CHEBI:30413"/>
    </cofactor>
</comment>